<dbReference type="PANTHER" id="PTHR34927">
    <property type="entry name" value="IQ DOMAIN-CONTAINING PROTEIN K"/>
    <property type="match status" value="1"/>
</dbReference>
<keyword evidence="3" id="KW-1185">Reference proteome</keyword>
<evidence type="ECO:0008006" key="4">
    <source>
        <dbReference type="Google" id="ProtNLM"/>
    </source>
</evidence>
<dbReference type="EMBL" id="JAEAOA010001694">
    <property type="protein sequence ID" value="KAK3579460.1"/>
    <property type="molecule type" value="Genomic_DNA"/>
</dbReference>
<dbReference type="PANTHER" id="PTHR34927:SF1">
    <property type="entry name" value="IQ DOMAIN-CONTAINING PROTEIN K"/>
    <property type="match status" value="1"/>
</dbReference>
<reference evidence="2" key="3">
    <citation type="submission" date="2023-05" db="EMBL/GenBank/DDBJ databases">
        <authorList>
            <person name="Smith C.H."/>
        </authorList>
    </citation>
    <scope>NUCLEOTIDE SEQUENCE</scope>
    <source>
        <strain evidence="2">CHS0354</strain>
        <tissue evidence="2">Mantle</tissue>
    </source>
</reference>
<evidence type="ECO:0000313" key="3">
    <source>
        <dbReference type="Proteomes" id="UP001195483"/>
    </source>
</evidence>
<dbReference type="Pfam" id="PF00612">
    <property type="entry name" value="IQ"/>
    <property type="match status" value="1"/>
</dbReference>
<protein>
    <recommendedName>
        <fullName evidence="4">IQ domain-containing protein K</fullName>
    </recommendedName>
</protein>
<proteinExistence type="predicted"/>
<accession>A0AAE0RUC0</accession>
<comment type="caution">
    <text evidence="2">The sequence shown here is derived from an EMBL/GenBank/DDBJ whole genome shotgun (WGS) entry which is preliminary data.</text>
</comment>
<gene>
    <name evidence="2" type="ORF">CHS0354_028262</name>
</gene>
<evidence type="ECO:0000256" key="1">
    <source>
        <dbReference type="SAM" id="MobiDB-lite"/>
    </source>
</evidence>
<dbReference type="SMART" id="SM00015">
    <property type="entry name" value="IQ"/>
    <property type="match status" value="1"/>
</dbReference>
<organism evidence="2 3">
    <name type="scientific">Potamilus streckersoni</name>
    <dbReference type="NCBI Taxonomy" id="2493646"/>
    <lineage>
        <taxon>Eukaryota</taxon>
        <taxon>Metazoa</taxon>
        <taxon>Spiralia</taxon>
        <taxon>Lophotrochozoa</taxon>
        <taxon>Mollusca</taxon>
        <taxon>Bivalvia</taxon>
        <taxon>Autobranchia</taxon>
        <taxon>Heteroconchia</taxon>
        <taxon>Palaeoheterodonta</taxon>
        <taxon>Unionida</taxon>
        <taxon>Unionoidea</taxon>
        <taxon>Unionidae</taxon>
        <taxon>Ambleminae</taxon>
        <taxon>Lampsilini</taxon>
        <taxon>Potamilus</taxon>
    </lineage>
</organism>
<feature type="compositionally biased region" description="Polar residues" evidence="1">
    <location>
        <begin position="267"/>
        <end position="276"/>
    </location>
</feature>
<dbReference type="Gene3D" id="1.20.5.190">
    <property type="match status" value="1"/>
</dbReference>
<dbReference type="AlphaFoldDB" id="A0AAE0RUC0"/>
<evidence type="ECO:0000313" key="2">
    <source>
        <dbReference type="EMBL" id="KAK3579460.1"/>
    </source>
</evidence>
<reference evidence="2" key="2">
    <citation type="journal article" date="2021" name="Genome Biol. Evol.">
        <title>Developing a high-quality reference genome for a parasitic bivalve with doubly uniparental inheritance (Bivalvia: Unionida).</title>
        <authorList>
            <person name="Smith C.H."/>
        </authorList>
    </citation>
    <scope>NUCLEOTIDE SEQUENCE</scope>
    <source>
        <strain evidence="2">CHS0354</strain>
        <tissue evidence="2">Mantle</tissue>
    </source>
</reference>
<feature type="region of interest" description="Disordered" evidence="1">
    <location>
        <begin position="256"/>
        <end position="313"/>
    </location>
</feature>
<sequence length="313" mass="36801">MRKLFTFWLLYVNSKMSVITRVPEPNLWETICKEFALQRPVFRDEDDISVNTDYQDYDPARHNPVFFGRMHHRVDVDANLFQDVDPANTHPSCIGYAFATKPPPSPPPPPTPPPHKDKCTPREYLEYYIFPYLLPGLDEMLKQAKKEKCFERKRTKFNAMDFLTEYLYKHNPRASGRENIKLEEIPFVKEWLKDHPRPPLPLSLIWTEEEAACIIQSHWRGYLVRKDQEVQELRQWQREWREENCDISSRVSDFWGKKMPDWDKPTPNASEDQLNTVDKPISVKGPNKSASGQINQLKSPTQNNRGNSADKKK</sequence>
<reference evidence="2" key="1">
    <citation type="journal article" date="2021" name="Genome Biol. Evol.">
        <title>A High-Quality Reference Genome for a Parasitic Bivalve with Doubly Uniparental Inheritance (Bivalvia: Unionida).</title>
        <authorList>
            <person name="Smith C.H."/>
        </authorList>
    </citation>
    <scope>NUCLEOTIDE SEQUENCE</scope>
    <source>
        <strain evidence="2">CHS0354</strain>
    </source>
</reference>
<dbReference type="Proteomes" id="UP001195483">
    <property type="component" value="Unassembled WGS sequence"/>
</dbReference>
<dbReference type="CDD" id="cd23767">
    <property type="entry name" value="IQCD"/>
    <property type="match status" value="1"/>
</dbReference>
<dbReference type="Gene3D" id="1.20.890.10">
    <property type="entry name" value="cAMP-dependent protein kinase regulatory subunit, dimerization-anchoring domain"/>
    <property type="match status" value="1"/>
</dbReference>
<dbReference type="CDD" id="cd22969">
    <property type="entry name" value="DD_IQCK"/>
    <property type="match status" value="1"/>
</dbReference>
<dbReference type="PROSITE" id="PS50096">
    <property type="entry name" value="IQ"/>
    <property type="match status" value="1"/>
</dbReference>
<feature type="compositionally biased region" description="Pro residues" evidence="1">
    <location>
        <begin position="101"/>
        <end position="113"/>
    </location>
</feature>
<dbReference type="InterPro" id="IPR000048">
    <property type="entry name" value="IQ_motif_EF-hand-BS"/>
</dbReference>
<feature type="compositionally biased region" description="Polar residues" evidence="1">
    <location>
        <begin position="288"/>
        <end position="307"/>
    </location>
</feature>
<feature type="region of interest" description="Disordered" evidence="1">
    <location>
        <begin position="97"/>
        <end position="117"/>
    </location>
</feature>
<dbReference type="InterPro" id="IPR043408">
    <property type="entry name" value="IQCK"/>
</dbReference>
<name>A0AAE0RUC0_9BIVA</name>